<evidence type="ECO:0000256" key="4">
    <source>
        <dbReference type="ARBA" id="ARBA00033987"/>
    </source>
</evidence>
<accession>A0A3S5B8L6</accession>
<keyword evidence="3 5" id="KW-0520">NAD</keyword>
<organism evidence="7 8">
    <name type="scientific">Protopolystoma xenopodis</name>
    <dbReference type="NCBI Taxonomy" id="117903"/>
    <lineage>
        <taxon>Eukaryota</taxon>
        <taxon>Metazoa</taxon>
        <taxon>Spiralia</taxon>
        <taxon>Lophotrochozoa</taxon>
        <taxon>Platyhelminthes</taxon>
        <taxon>Monogenea</taxon>
        <taxon>Polyopisthocotylea</taxon>
        <taxon>Polystomatidea</taxon>
        <taxon>Polystomatidae</taxon>
        <taxon>Protopolystoma</taxon>
    </lineage>
</organism>
<dbReference type="PANTHER" id="PTHR10459:SF60">
    <property type="entry name" value="POLY [ADP-RIBOSE] POLYMERASE 2"/>
    <property type="match status" value="1"/>
</dbReference>
<keyword evidence="1 5" id="KW-0328">Glycosyltransferase</keyword>
<dbReference type="OrthoDB" id="429950at2759"/>
<dbReference type="GO" id="GO:0006302">
    <property type="term" value="P:double-strand break repair"/>
    <property type="evidence" value="ECO:0007669"/>
    <property type="project" value="TreeGrafter"/>
</dbReference>
<evidence type="ECO:0000256" key="2">
    <source>
        <dbReference type="ARBA" id="ARBA00022679"/>
    </source>
</evidence>
<dbReference type="GO" id="GO:0070212">
    <property type="term" value="P:protein poly-ADP-ribosylation"/>
    <property type="evidence" value="ECO:0007669"/>
    <property type="project" value="TreeGrafter"/>
</dbReference>
<sequence>MILDYIHLTHAPTHSHYKLNVLDVFKCHRASESENFHDVGSRMLLWHGSRLVNWMGILSHGLQVAPPEAPVTGYMFGKGIYFADCASKSANYAYPTRTRNIGLIILCEVRF</sequence>
<dbReference type="PANTHER" id="PTHR10459">
    <property type="entry name" value="DNA LIGASE"/>
    <property type="match status" value="1"/>
</dbReference>
<name>A0A3S5B8L6_9PLAT</name>
<feature type="domain" description="PARP catalytic" evidence="6">
    <location>
        <begin position="1"/>
        <end position="111"/>
    </location>
</feature>
<dbReference type="GO" id="GO:1990404">
    <property type="term" value="F:NAD+-protein mono-ADP-ribosyltransferase activity"/>
    <property type="evidence" value="ECO:0007669"/>
    <property type="project" value="TreeGrafter"/>
</dbReference>
<evidence type="ECO:0000256" key="1">
    <source>
        <dbReference type="ARBA" id="ARBA00022676"/>
    </source>
</evidence>
<evidence type="ECO:0000256" key="5">
    <source>
        <dbReference type="RuleBase" id="RU362114"/>
    </source>
</evidence>
<dbReference type="Gene3D" id="3.90.228.10">
    <property type="match status" value="1"/>
</dbReference>
<dbReference type="Pfam" id="PF00644">
    <property type="entry name" value="PARP"/>
    <property type="match status" value="1"/>
</dbReference>
<dbReference type="Proteomes" id="UP000784294">
    <property type="component" value="Unassembled WGS sequence"/>
</dbReference>
<keyword evidence="8" id="KW-1185">Reference proteome</keyword>
<dbReference type="PROSITE" id="PS51059">
    <property type="entry name" value="PARP_CATALYTIC"/>
    <property type="match status" value="1"/>
</dbReference>
<dbReference type="GO" id="GO:0003950">
    <property type="term" value="F:NAD+ poly-ADP-ribosyltransferase activity"/>
    <property type="evidence" value="ECO:0007669"/>
    <property type="project" value="UniProtKB-UniRule"/>
</dbReference>
<evidence type="ECO:0000313" key="7">
    <source>
        <dbReference type="EMBL" id="VEL16142.1"/>
    </source>
</evidence>
<evidence type="ECO:0000256" key="3">
    <source>
        <dbReference type="ARBA" id="ARBA00023027"/>
    </source>
</evidence>
<dbReference type="GO" id="GO:0005730">
    <property type="term" value="C:nucleolus"/>
    <property type="evidence" value="ECO:0007669"/>
    <property type="project" value="TreeGrafter"/>
</dbReference>
<evidence type="ECO:0000313" key="8">
    <source>
        <dbReference type="Proteomes" id="UP000784294"/>
    </source>
</evidence>
<comment type="caution">
    <text evidence="7">The sequence shown here is derived from an EMBL/GenBank/DDBJ whole genome shotgun (WGS) entry which is preliminary data.</text>
</comment>
<dbReference type="EC" id="2.4.2.-" evidence="5"/>
<dbReference type="AlphaFoldDB" id="A0A3S5B8L6"/>
<comment type="catalytic activity">
    <reaction evidence="4">
        <text>NAD(+) + (ADP-D-ribosyl)n-acceptor = nicotinamide + (ADP-D-ribosyl)n+1-acceptor + H(+).</text>
        <dbReference type="EC" id="2.4.2.30"/>
    </reaction>
</comment>
<reference evidence="7" key="1">
    <citation type="submission" date="2018-11" db="EMBL/GenBank/DDBJ databases">
        <authorList>
            <consortium name="Pathogen Informatics"/>
        </authorList>
    </citation>
    <scope>NUCLEOTIDE SEQUENCE</scope>
</reference>
<dbReference type="SUPFAM" id="SSF56399">
    <property type="entry name" value="ADP-ribosylation"/>
    <property type="match status" value="1"/>
</dbReference>
<proteinExistence type="predicted"/>
<evidence type="ECO:0000259" key="6">
    <source>
        <dbReference type="PROSITE" id="PS51059"/>
    </source>
</evidence>
<gene>
    <name evidence="7" type="ORF">PXEA_LOCUS9582</name>
</gene>
<protein>
    <recommendedName>
        <fullName evidence="5">Poly [ADP-ribose] polymerase</fullName>
        <shortName evidence="5">PARP</shortName>
        <ecNumber evidence="5">2.4.2.-</ecNumber>
    </recommendedName>
</protein>
<dbReference type="InterPro" id="IPR050800">
    <property type="entry name" value="ARTD/PARP"/>
</dbReference>
<dbReference type="InterPro" id="IPR012317">
    <property type="entry name" value="Poly(ADP-ribose)pol_cat_dom"/>
</dbReference>
<keyword evidence="2 5" id="KW-0808">Transferase</keyword>
<dbReference type="EMBL" id="CAAALY010027292">
    <property type="protein sequence ID" value="VEL16142.1"/>
    <property type="molecule type" value="Genomic_DNA"/>
</dbReference>